<keyword evidence="2" id="KW-1185">Reference proteome</keyword>
<reference evidence="1" key="1">
    <citation type="submission" date="2023-10" db="EMBL/GenBank/DDBJ databases">
        <authorList>
            <person name="Rodriguez Cubillos JULIANA M."/>
            <person name="De Vega J."/>
        </authorList>
    </citation>
    <scope>NUCLEOTIDE SEQUENCE</scope>
</reference>
<dbReference type="EMBL" id="CASHSV030000311">
    <property type="protein sequence ID" value="CAJ2658006.1"/>
    <property type="molecule type" value="Genomic_DNA"/>
</dbReference>
<comment type="caution">
    <text evidence="1">The sequence shown here is derived from an EMBL/GenBank/DDBJ whole genome shotgun (WGS) entry which is preliminary data.</text>
</comment>
<dbReference type="Proteomes" id="UP001177021">
    <property type="component" value="Unassembled WGS sequence"/>
</dbReference>
<evidence type="ECO:0000313" key="1">
    <source>
        <dbReference type="EMBL" id="CAJ2658006.1"/>
    </source>
</evidence>
<organism evidence="1 2">
    <name type="scientific">Trifolium pratense</name>
    <name type="common">Red clover</name>
    <dbReference type="NCBI Taxonomy" id="57577"/>
    <lineage>
        <taxon>Eukaryota</taxon>
        <taxon>Viridiplantae</taxon>
        <taxon>Streptophyta</taxon>
        <taxon>Embryophyta</taxon>
        <taxon>Tracheophyta</taxon>
        <taxon>Spermatophyta</taxon>
        <taxon>Magnoliopsida</taxon>
        <taxon>eudicotyledons</taxon>
        <taxon>Gunneridae</taxon>
        <taxon>Pentapetalae</taxon>
        <taxon>rosids</taxon>
        <taxon>fabids</taxon>
        <taxon>Fabales</taxon>
        <taxon>Fabaceae</taxon>
        <taxon>Papilionoideae</taxon>
        <taxon>50 kb inversion clade</taxon>
        <taxon>NPAAA clade</taxon>
        <taxon>Hologalegina</taxon>
        <taxon>IRL clade</taxon>
        <taxon>Trifolieae</taxon>
        <taxon>Trifolium</taxon>
    </lineage>
</organism>
<protein>
    <submittedName>
        <fullName evidence="1">Uncharacterized protein</fullName>
    </submittedName>
</protein>
<accession>A0ACB0KNN0</accession>
<gene>
    <name evidence="1" type="ORF">MILVUS5_LOCUS24462</name>
</gene>
<name>A0ACB0KNN0_TRIPR</name>
<sequence>MDEVMPKYLMAFLYKSARRVMVYIGKAWHVLICKLLTSISICSKFFGHILIIIRLLNLHRPTCMVKPAAPPTYPLKWGEDEYREHLTQMAQTDGGATGDTQEGDDHRKFKYGKLFLGGCDASILLNDTATIVSEQGALPNNNTINVKATKLSKNRV</sequence>
<evidence type="ECO:0000313" key="2">
    <source>
        <dbReference type="Proteomes" id="UP001177021"/>
    </source>
</evidence>
<proteinExistence type="predicted"/>